<accession>A0A2S6H9Z6</accession>
<dbReference type="PROSITE" id="PS51354">
    <property type="entry name" value="GLUTAREDOXIN_2"/>
    <property type="match status" value="1"/>
</dbReference>
<organism evidence="5 6">
    <name type="scientific">Methylobacter tundripaludum</name>
    <dbReference type="NCBI Taxonomy" id="173365"/>
    <lineage>
        <taxon>Bacteria</taxon>
        <taxon>Pseudomonadati</taxon>
        <taxon>Pseudomonadota</taxon>
        <taxon>Gammaproteobacteria</taxon>
        <taxon>Methylococcales</taxon>
        <taxon>Methylococcaceae</taxon>
        <taxon>Methylobacter</taxon>
    </lineage>
</organism>
<proteinExistence type="predicted"/>
<dbReference type="InterPro" id="IPR002109">
    <property type="entry name" value="Glutaredoxin"/>
</dbReference>
<gene>
    <name evidence="5" type="ORF">B0F87_11073</name>
</gene>
<dbReference type="Proteomes" id="UP000240010">
    <property type="component" value="Unassembled WGS sequence"/>
</dbReference>
<dbReference type="AlphaFoldDB" id="A0A2S6H9Z6"/>
<keyword evidence="2" id="KW-0732">Signal</keyword>
<feature type="compositionally biased region" description="Polar residues" evidence="1">
    <location>
        <begin position="55"/>
        <end position="65"/>
    </location>
</feature>
<sequence length="147" mass="15969">MTINHPLIFLFALTFALPAQAEIYKWTDAGGKSHFSGSKPADPAAIENRDDLKAKSQQPIPTDNKAQAAAPKVDLYVTSWCPYCKKAMAFLRESNIAFNTYDIEQDLDAAARKKTLDPGYGGIPLAVINGTAIRGFSASTYKEALAK</sequence>
<evidence type="ECO:0000256" key="1">
    <source>
        <dbReference type="SAM" id="MobiDB-lite"/>
    </source>
</evidence>
<dbReference type="Gene3D" id="3.40.30.10">
    <property type="entry name" value="Glutaredoxin"/>
    <property type="match status" value="1"/>
</dbReference>
<dbReference type="CDD" id="cd02976">
    <property type="entry name" value="NrdH"/>
    <property type="match status" value="1"/>
</dbReference>
<feature type="region of interest" description="Disordered" evidence="1">
    <location>
        <begin position="33"/>
        <end position="66"/>
    </location>
</feature>
<dbReference type="Pfam" id="PF13511">
    <property type="entry name" value="DUF4124"/>
    <property type="match status" value="1"/>
</dbReference>
<dbReference type="Pfam" id="PF00462">
    <property type="entry name" value="Glutaredoxin"/>
    <property type="match status" value="1"/>
</dbReference>
<feature type="chain" id="PRO_5015664452" evidence="2">
    <location>
        <begin position="22"/>
        <end position="147"/>
    </location>
</feature>
<evidence type="ECO:0000313" key="6">
    <source>
        <dbReference type="Proteomes" id="UP000240010"/>
    </source>
</evidence>
<reference evidence="5 6" key="1">
    <citation type="submission" date="2018-02" db="EMBL/GenBank/DDBJ databases">
        <title>Subsurface microbial communities from deep shales in Ohio and West Virginia, USA.</title>
        <authorList>
            <person name="Wrighton K."/>
        </authorList>
    </citation>
    <scope>NUCLEOTIDE SEQUENCE [LARGE SCALE GENOMIC DNA]</scope>
    <source>
        <strain evidence="5 6">OWC-DMM</strain>
    </source>
</reference>
<dbReference type="PROSITE" id="PS00195">
    <property type="entry name" value="GLUTAREDOXIN_1"/>
    <property type="match status" value="1"/>
</dbReference>
<dbReference type="InterPro" id="IPR011767">
    <property type="entry name" value="GLR_AS"/>
</dbReference>
<evidence type="ECO:0000259" key="3">
    <source>
        <dbReference type="Pfam" id="PF00462"/>
    </source>
</evidence>
<dbReference type="InterPro" id="IPR036249">
    <property type="entry name" value="Thioredoxin-like_sf"/>
</dbReference>
<evidence type="ECO:0000259" key="4">
    <source>
        <dbReference type="Pfam" id="PF13511"/>
    </source>
</evidence>
<dbReference type="RefSeq" id="WP_104429910.1">
    <property type="nucleotide sequence ID" value="NZ_PTIZ01000010.1"/>
</dbReference>
<name>A0A2S6H9Z6_9GAMM</name>
<feature type="signal peptide" evidence="2">
    <location>
        <begin position="1"/>
        <end position="21"/>
    </location>
</feature>
<evidence type="ECO:0000313" key="5">
    <source>
        <dbReference type="EMBL" id="PPK74278.1"/>
    </source>
</evidence>
<dbReference type="EMBL" id="PTIZ01000010">
    <property type="protein sequence ID" value="PPK74278.1"/>
    <property type="molecule type" value="Genomic_DNA"/>
</dbReference>
<dbReference type="InterPro" id="IPR025392">
    <property type="entry name" value="DUF4124"/>
</dbReference>
<dbReference type="SUPFAM" id="SSF52833">
    <property type="entry name" value="Thioredoxin-like"/>
    <property type="match status" value="1"/>
</dbReference>
<feature type="domain" description="Glutaredoxin" evidence="3">
    <location>
        <begin position="73"/>
        <end position="131"/>
    </location>
</feature>
<feature type="domain" description="DUF4124" evidence="4">
    <location>
        <begin position="11"/>
        <end position="71"/>
    </location>
</feature>
<comment type="caution">
    <text evidence="5">The sequence shown here is derived from an EMBL/GenBank/DDBJ whole genome shotgun (WGS) entry which is preliminary data.</text>
</comment>
<protein>
    <submittedName>
        <fullName evidence="5">Glutaredoxin</fullName>
    </submittedName>
</protein>
<evidence type="ECO:0000256" key="2">
    <source>
        <dbReference type="SAM" id="SignalP"/>
    </source>
</evidence>